<dbReference type="Pfam" id="PF11991">
    <property type="entry name" value="Trp_DMAT"/>
    <property type="match status" value="1"/>
</dbReference>
<dbReference type="InterPro" id="IPR017795">
    <property type="entry name" value="ABBA_NscD-like"/>
</dbReference>
<dbReference type="GO" id="GO:0016765">
    <property type="term" value="F:transferase activity, transferring alkyl or aryl (other than methyl) groups"/>
    <property type="evidence" value="ECO:0007669"/>
    <property type="project" value="InterPro"/>
</dbReference>
<evidence type="ECO:0000256" key="1">
    <source>
        <dbReference type="ARBA" id="ARBA00010209"/>
    </source>
</evidence>
<proteinExistence type="inferred from homology"/>
<dbReference type="PANTHER" id="PTHR40627">
    <property type="entry name" value="INDOLE PRENYLTRANSFERASE TDIB-RELATED"/>
    <property type="match status" value="1"/>
</dbReference>
<keyword evidence="4" id="KW-1185">Reference proteome</keyword>
<protein>
    <submittedName>
        <fullName evidence="3">Aromatic prenyltransferase</fullName>
    </submittedName>
</protein>
<sequence length="531" mass="58142">MGSVAWGNTTSHDTSASVSIPSRLVVVMSHKKVVLQGMDQAPTVLSTKDASLSSSPLTGDEVSHFSSSYSSYCGPTPTSVLDSAASPVEPADFWWREVGSRTNHLLALCGYSQDAIDQHAQFIRSYIIPALGNPPTISSATGLLVPTFPSYMCDDYSPIEYGIAWTKPDKPCPRFAIEAISPSHILETTGGNNLTASYQLMNQLEAGGHADFTLFRKLVSLLTIDLPASRAMYGCAVKSQIFFGFDLTDGDPRAENEKDRHPRAKVKAHVMPWLKAHQFGLDAGELLLETLESGDLPHSSCAAMRLVCGYLRSLKGASRPEPCILSVDAHADDPRLKLYVRFRTVDFHEILAHLTLGDRLKTTDWITPLRRFWELTLGHDPLSTADTKDAADATMRHLTGGTLLYYDLKPGEDLPHSKIYLPVRHWADDDASVAEGLQQFLDEAKQRNNAQPTTAAAETAKVSVSTSIRYPDVLRKAFEQDETTFQGKEGGCATTGKGRRRLRQNYVSLGSKADGTFTVTVYISPQLFAGQ</sequence>
<dbReference type="AlphaFoldDB" id="A0A316USY9"/>
<evidence type="ECO:0000313" key="4">
    <source>
        <dbReference type="Proteomes" id="UP000245884"/>
    </source>
</evidence>
<dbReference type="PANTHER" id="PTHR40627:SF4">
    <property type="entry name" value="PRENYLTRANSFERASE ASQH1-RELATED"/>
    <property type="match status" value="1"/>
</dbReference>
<evidence type="ECO:0000313" key="3">
    <source>
        <dbReference type="EMBL" id="PWN28416.1"/>
    </source>
</evidence>
<accession>A0A316USY9</accession>
<dbReference type="EMBL" id="KZ819665">
    <property type="protein sequence ID" value="PWN28416.1"/>
    <property type="molecule type" value="Genomic_DNA"/>
</dbReference>
<gene>
    <name evidence="3" type="ORF">BDZ90DRAFT_259458</name>
</gene>
<dbReference type="NCBIfam" id="TIGR03429">
    <property type="entry name" value="arom_pren_DMATS"/>
    <property type="match status" value="1"/>
</dbReference>
<reference evidence="3 4" key="1">
    <citation type="journal article" date="2018" name="Mol. Biol. Evol.">
        <title>Broad Genomic Sampling Reveals a Smut Pathogenic Ancestry of the Fungal Clade Ustilaginomycotina.</title>
        <authorList>
            <person name="Kijpornyongpan T."/>
            <person name="Mondo S.J."/>
            <person name="Barry K."/>
            <person name="Sandor L."/>
            <person name="Lee J."/>
            <person name="Lipzen A."/>
            <person name="Pangilinan J."/>
            <person name="LaButti K."/>
            <person name="Hainaut M."/>
            <person name="Henrissat B."/>
            <person name="Grigoriev I.V."/>
            <person name="Spatafora J.W."/>
            <person name="Aime M.C."/>
        </authorList>
    </citation>
    <scope>NUCLEOTIDE SEQUENCE [LARGE SCALE GENOMIC DNA]</scope>
    <source>
        <strain evidence="3 4">MCA 5214</strain>
    </source>
</reference>
<keyword evidence="2 3" id="KW-0808">Transferase</keyword>
<organism evidence="3 4">
    <name type="scientific">Jaminaea rosea</name>
    <dbReference type="NCBI Taxonomy" id="1569628"/>
    <lineage>
        <taxon>Eukaryota</taxon>
        <taxon>Fungi</taxon>
        <taxon>Dikarya</taxon>
        <taxon>Basidiomycota</taxon>
        <taxon>Ustilaginomycotina</taxon>
        <taxon>Exobasidiomycetes</taxon>
        <taxon>Microstromatales</taxon>
        <taxon>Microstromatales incertae sedis</taxon>
        <taxon>Jaminaea</taxon>
    </lineage>
</organism>
<dbReference type="CDD" id="cd13929">
    <property type="entry name" value="PT-DMATS_CymD"/>
    <property type="match status" value="1"/>
</dbReference>
<dbReference type="GO" id="GO:0009820">
    <property type="term" value="P:alkaloid metabolic process"/>
    <property type="evidence" value="ECO:0007669"/>
    <property type="project" value="InterPro"/>
</dbReference>
<name>A0A316USY9_9BASI</name>
<dbReference type="OrthoDB" id="3354387at2759"/>
<dbReference type="RefSeq" id="XP_025363028.1">
    <property type="nucleotide sequence ID" value="XM_025508164.1"/>
</dbReference>
<comment type="similarity">
    <text evidence="1">Belongs to the tryptophan dimethylallyltransferase family.</text>
</comment>
<evidence type="ECO:0000256" key="2">
    <source>
        <dbReference type="ARBA" id="ARBA00022679"/>
    </source>
</evidence>
<dbReference type="GeneID" id="37029987"/>
<dbReference type="Proteomes" id="UP000245884">
    <property type="component" value="Unassembled WGS sequence"/>
</dbReference>